<comment type="function">
    <text evidence="12">Catalyzes the conversion of heme O to heme A by two successive hydroxylations of the methyl group at C8. The first hydroxylation forms heme I, the second hydroxylation results in an unstable dihydroxymethyl group, which spontaneously dehydrates, resulting in the formyl group of heme A.</text>
</comment>
<dbReference type="Pfam" id="PF02628">
    <property type="entry name" value="COX15-CtaA"/>
    <property type="match status" value="1"/>
</dbReference>
<gene>
    <name evidence="12" type="primary">ctaA</name>
    <name evidence="13" type="ORF">ACFQ33_04275</name>
</gene>
<dbReference type="RefSeq" id="WP_374837439.1">
    <property type="nucleotide sequence ID" value="NZ_JBHEEW010000004.1"/>
</dbReference>
<proteinExistence type="inferred from homology"/>
<evidence type="ECO:0000256" key="8">
    <source>
        <dbReference type="ARBA" id="ARBA00023133"/>
    </source>
</evidence>
<comment type="subunit">
    <text evidence="12">Interacts with CtaB.</text>
</comment>
<name>A0ABW3YR97_MYCRA</name>
<keyword evidence="12" id="KW-1003">Cell membrane</keyword>
<feature type="transmembrane region" description="Helical" evidence="12">
    <location>
        <begin position="360"/>
        <end position="380"/>
    </location>
</feature>
<feature type="transmembrane region" description="Helical" evidence="12">
    <location>
        <begin position="84"/>
        <end position="104"/>
    </location>
</feature>
<evidence type="ECO:0000256" key="11">
    <source>
        <dbReference type="ARBA" id="ARBA00048044"/>
    </source>
</evidence>
<keyword evidence="5 12" id="KW-1133">Transmembrane helix</keyword>
<evidence type="ECO:0000256" key="1">
    <source>
        <dbReference type="ARBA" id="ARBA00001970"/>
    </source>
</evidence>
<organism evidence="13 14">
    <name type="scientific">Mycoplana ramosa</name>
    <name type="common">Mycoplana bullata</name>
    <dbReference type="NCBI Taxonomy" id="40837"/>
    <lineage>
        <taxon>Bacteria</taxon>
        <taxon>Pseudomonadati</taxon>
        <taxon>Pseudomonadota</taxon>
        <taxon>Alphaproteobacteria</taxon>
        <taxon>Hyphomicrobiales</taxon>
        <taxon>Rhizobiaceae</taxon>
        <taxon>Mycoplana</taxon>
    </lineage>
</organism>
<keyword evidence="14" id="KW-1185">Reference proteome</keyword>
<accession>A0ABW3YR97</accession>
<keyword evidence="6 12" id="KW-0560">Oxidoreductase</keyword>
<feature type="transmembrane region" description="Helical" evidence="12">
    <location>
        <begin position="268"/>
        <end position="291"/>
    </location>
</feature>
<feature type="transmembrane region" description="Helical" evidence="12">
    <location>
        <begin position="166"/>
        <end position="184"/>
    </location>
</feature>
<comment type="similarity">
    <text evidence="12">Belongs to the COX15/CtaA family. Type 2 subfamily.</text>
</comment>
<keyword evidence="9 12" id="KW-0472">Membrane</keyword>
<feature type="binding site" description="axial binding residue" evidence="12">
    <location>
        <position position="329"/>
    </location>
    <ligand>
        <name>heme</name>
        <dbReference type="ChEBI" id="CHEBI:30413"/>
    </ligand>
    <ligandPart>
        <name>Fe</name>
        <dbReference type="ChEBI" id="CHEBI:18248"/>
    </ligandPart>
</feature>
<dbReference type="EC" id="1.17.99.9" evidence="12"/>
<evidence type="ECO:0000256" key="9">
    <source>
        <dbReference type="ARBA" id="ARBA00023136"/>
    </source>
</evidence>
<dbReference type="PANTHER" id="PTHR23289">
    <property type="entry name" value="CYTOCHROME C OXIDASE ASSEMBLY PROTEIN COX15"/>
    <property type="match status" value="1"/>
</dbReference>
<evidence type="ECO:0000256" key="5">
    <source>
        <dbReference type="ARBA" id="ARBA00022989"/>
    </source>
</evidence>
<dbReference type="EMBL" id="JBHTNF010000001">
    <property type="protein sequence ID" value="MFD1327106.1"/>
    <property type="molecule type" value="Genomic_DNA"/>
</dbReference>
<evidence type="ECO:0000256" key="3">
    <source>
        <dbReference type="ARBA" id="ARBA00022692"/>
    </source>
</evidence>
<feature type="transmembrane region" description="Helical" evidence="12">
    <location>
        <begin position="196"/>
        <end position="214"/>
    </location>
</feature>
<feature type="transmembrane region" description="Helical" evidence="12">
    <location>
        <begin position="327"/>
        <end position="348"/>
    </location>
</feature>
<evidence type="ECO:0000256" key="2">
    <source>
        <dbReference type="ARBA" id="ARBA00004141"/>
    </source>
</evidence>
<evidence type="ECO:0000313" key="14">
    <source>
        <dbReference type="Proteomes" id="UP001597173"/>
    </source>
</evidence>
<dbReference type="PANTHER" id="PTHR23289:SF2">
    <property type="entry name" value="CYTOCHROME C OXIDASE ASSEMBLY PROTEIN COX15 HOMOLOG"/>
    <property type="match status" value="1"/>
</dbReference>
<keyword evidence="8 12" id="KW-0350">Heme biosynthesis</keyword>
<evidence type="ECO:0000256" key="4">
    <source>
        <dbReference type="ARBA" id="ARBA00022723"/>
    </source>
</evidence>
<evidence type="ECO:0000256" key="7">
    <source>
        <dbReference type="ARBA" id="ARBA00023004"/>
    </source>
</evidence>
<dbReference type="PROSITE" id="PS51257">
    <property type="entry name" value="PROKAR_LIPOPROTEIN"/>
    <property type="match status" value="1"/>
</dbReference>
<feature type="transmembrane region" description="Helical" evidence="12">
    <location>
        <begin position="386"/>
        <end position="405"/>
    </location>
</feature>
<keyword evidence="4 12" id="KW-0479">Metal-binding</keyword>
<comment type="subcellular location">
    <subcellularLocation>
        <location evidence="12">Cell membrane</location>
        <topology evidence="12">Multi-pass membrane protein</topology>
    </subcellularLocation>
    <subcellularLocation>
        <location evidence="2">Membrane</location>
        <topology evidence="2">Multi-pass membrane protein</topology>
    </subcellularLocation>
</comment>
<keyword evidence="7 12" id="KW-0408">Iron</keyword>
<keyword evidence="3 12" id="KW-0812">Transmembrane</keyword>
<comment type="pathway">
    <text evidence="10 12">Porphyrin-containing compound metabolism; heme A biosynthesis; heme A from heme O: step 1/1.</text>
</comment>
<dbReference type="InterPro" id="IPR023754">
    <property type="entry name" value="HemeA_Synthase_type2"/>
</dbReference>
<evidence type="ECO:0000256" key="12">
    <source>
        <dbReference type="HAMAP-Rule" id="MF_01665"/>
    </source>
</evidence>
<comment type="caution">
    <text evidence="13">The sequence shown here is derived from an EMBL/GenBank/DDBJ whole genome shotgun (WGS) entry which is preliminary data.</text>
</comment>
<dbReference type="InterPro" id="IPR003780">
    <property type="entry name" value="COX15/CtaA_fam"/>
</dbReference>
<feature type="binding site" description="axial binding residue" evidence="12">
    <location>
        <position position="390"/>
    </location>
    <ligand>
        <name>heme</name>
        <dbReference type="ChEBI" id="CHEBI:30413"/>
    </ligand>
    <ligandPart>
        <name>Fe</name>
        <dbReference type="ChEBI" id="CHEBI:18248"/>
    </ligandPart>
</feature>
<evidence type="ECO:0000256" key="6">
    <source>
        <dbReference type="ARBA" id="ARBA00023002"/>
    </source>
</evidence>
<dbReference type="Proteomes" id="UP001597173">
    <property type="component" value="Unassembled WGS sequence"/>
</dbReference>
<dbReference type="HAMAP" id="MF_01665">
    <property type="entry name" value="HemeA_synth_type2"/>
    <property type="match status" value="1"/>
</dbReference>
<comment type="cofactor">
    <cofactor evidence="1 12">
        <name>heme b</name>
        <dbReference type="ChEBI" id="CHEBI:60344"/>
    </cofactor>
</comment>
<evidence type="ECO:0000313" key="13">
    <source>
        <dbReference type="EMBL" id="MFD1327106.1"/>
    </source>
</evidence>
<evidence type="ECO:0000256" key="10">
    <source>
        <dbReference type="ARBA" id="ARBA00044501"/>
    </source>
</evidence>
<sequence length="422" mass="47061">MRIVPISLRRRGGIESSHLLRGQPGQVAATGCRKGFRLVLHGPVMQINDDKTGAAMTITAAATEQQLLSDIDRNDRNRRLVRRWLAVVLLTLFALVLVGGATRLSGSGLSITEWKPIHGVIPPMTAAEWQEEFELYKRIPQYSELNSDMTVESFKTIFWWEWWHRILARSIGLVFALPLVFFWVTGRIERRLRWPLVGLLALGGFQGFIGWWMVSSGLTERVSVSQYRLATHLTIACLIFAACTWIMRGLSPHSDDRAPTARSRGMAAAIACMALIQIYLGALVAGLHAGLTYNTWPLMDGAIVPGDLFVQQPWWINLFENPKTVQFVHRCGAYVLWALALVHMIASLRAAPETTHARRTVLLFGLISLQALIGILTLIWQVPFAWALAHQGCALIVLGFAVAHWRGFVGAYPKEARIEVGA</sequence>
<comment type="catalytic activity">
    <reaction evidence="11">
        <text>Fe(II)-heme o + 2 A + H2O = Fe(II)-heme a + 2 AH2</text>
        <dbReference type="Rhea" id="RHEA:63388"/>
        <dbReference type="ChEBI" id="CHEBI:13193"/>
        <dbReference type="ChEBI" id="CHEBI:15377"/>
        <dbReference type="ChEBI" id="CHEBI:17499"/>
        <dbReference type="ChEBI" id="CHEBI:60530"/>
        <dbReference type="ChEBI" id="CHEBI:61715"/>
        <dbReference type="EC" id="1.17.99.9"/>
    </reaction>
    <physiologicalReaction direction="left-to-right" evidence="11">
        <dbReference type="Rhea" id="RHEA:63389"/>
    </physiologicalReaction>
</comment>
<protein>
    <recommendedName>
        <fullName evidence="12">Heme A synthase</fullName>
        <shortName evidence="12">HAS</shortName>
        <ecNumber evidence="12">1.17.99.9</ecNumber>
    </recommendedName>
    <alternativeName>
        <fullName evidence="12">Cytochrome aa3-controlling protein</fullName>
    </alternativeName>
</protein>
<feature type="transmembrane region" description="Helical" evidence="12">
    <location>
        <begin position="226"/>
        <end position="247"/>
    </location>
</feature>
<reference evidence="14" key="1">
    <citation type="journal article" date="2019" name="Int. J. Syst. Evol. Microbiol.">
        <title>The Global Catalogue of Microorganisms (GCM) 10K type strain sequencing project: providing services to taxonomists for standard genome sequencing and annotation.</title>
        <authorList>
            <consortium name="The Broad Institute Genomics Platform"/>
            <consortium name="The Broad Institute Genome Sequencing Center for Infectious Disease"/>
            <person name="Wu L."/>
            <person name="Ma J."/>
        </authorList>
    </citation>
    <scope>NUCLEOTIDE SEQUENCE [LARGE SCALE GENOMIC DNA]</scope>
    <source>
        <strain evidence="14">CCUG 55609</strain>
    </source>
</reference>